<feature type="signal peptide" evidence="2">
    <location>
        <begin position="1"/>
        <end position="21"/>
    </location>
</feature>
<organism evidence="3 4">
    <name type="scientific">Phyllosticta citriasiana</name>
    <dbReference type="NCBI Taxonomy" id="595635"/>
    <lineage>
        <taxon>Eukaryota</taxon>
        <taxon>Fungi</taxon>
        <taxon>Dikarya</taxon>
        <taxon>Ascomycota</taxon>
        <taxon>Pezizomycotina</taxon>
        <taxon>Dothideomycetes</taxon>
        <taxon>Dothideomycetes incertae sedis</taxon>
        <taxon>Botryosphaeriales</taxon>
        <taxon>Phyllostictaceae</taxon>
        <taxon>Phyllosticta</taxon>
    </lineage>
</organism>
<evidence type="ECO:0000256" key="2">
    <source>
        <dbReference type="SAM" id="SignalP"/>
    </source>
</evidence>
<feature type="region of interest" description="Disordered" evidence="1">
    <location>
        <begin position="36"/>
        <end position="62"/>
    </location>
</feature>
<evidence type="ECO:0000313" key="4">
    <source>
        <dbReference type="Proteomes" id="UP001363622"/>
    </source>
</evidence>
<dbReference type="Proteomes" id="UP001363622">
    <property type="component" value="Unassembled WGS sequence"/>
</dbReference>
<proteinExistence type="predicted"/>
<evidence type="ECO:0000256" key="1">
    <source>
        <dbReference type="SAM" id="MobiDB-lite"/>
    </source>
</evidence>
<dbReference type="EMBL" id="JBBPHU010000010">
    <property type="protein sequence ID" value="KAK7512838.1"/>
    <property type="molecule type" value="Genomic_DNA"/>
</dbReference>
<name>A0ABR1KFJ9_9PEZI</name>
<accession>A0ABR1KFJ9</accession>
<reference evidence="3 4" key="1">
    <citation type="submission" date="2024-04" db="EMBL/GenBank/DDBJ databases">
        <title>Phyllosticta paracitricarpa is synonymous to the EU quarantine fungus P. citricarpa based on phylogenomic analyses.</title>
        <authorList>
            <consortium name="Lawrence Berkeley National Laboratory"/>
            <person name="Van Ingen-Buijs V.A."/>
            <person name="Van Westerhoven A.C."/>
            <person name="Haridas S."/>
            <person name="Skiadas P."/>
            <person name="Martin F."/>
            <person name="Groenewald J.Z."/>
            <person name="Crous P.W."/>
            <person name="Seidl M.F."/>
        </authorList>
    </citation>
    <scope>NUCLEOTIDE SEQUENCE [LARGE SCALE GENOMIC DNA]</scope>
    <source>
        <strain evidence="3 4">CBS 123371</strain>
    </source>
</reference>
<feature type="chain" id="PRO_5046223536" description="Secreted protein" evidence="2">
    <location>
        <begin position="22"/>
        <end position="122"/>
    </location>
</feature>
<comment type="caution">
    <text evidence="3">The sequence shown here is derived from an EMBL/GenBank/DDBJ whole genome shotgun (WGS) entry which is preliminary data.</text>
</comment>
<protein>
    <recommendedName>
        <fullName evidence="5">Secreted protein</fullName>
    </recommendedName>
</protein>
<sequence>MRYPLIDTLQLLLIFLSRGPARISVVNVAIAVSPFGPPTSSSSQRKPQPYTAPQPHTQTTLSKPQIPGANLAFHLCHCDDTLFGDPLAAQVLLSSKAVVAPLLHIKRFALPLRALSDGIPRA</sequence>
<keyword evidence="4" id="KW-1185">Reference proteome</keyword>
<evidence type="ECO:0000313" key="3">
    <source>
        <dbReference type="EMBL" id="KAK7512838.1"/>
    </source>
</evidence>
<gene>
    <name evidence="3" type="ORF">IWZ03DRAFT_40181</name>
</gene>
<evidence type="ECO:0008006" key="5">
    <source>
        <dbReference type="Google" id="ProtNLM"/>
    </source>
</evidence>
<keyword evidence="2" id="KW-0732">Signal</keyword>